<comment type="catalytic activity">
    <reaction evidence="7">
        <text>ATP + H2O = ADP + phosphate + H(+)</text>
        <dbReference type="Rhea" id="RHEA:13065"/>
        <dbReference type="ChEBI" id="CHEBI:15377"/>
        <dbReference type="ChEBI" id="CHEBI:15378"/>
        <dbReference type="ChEBI" id="CHEBI:30616"/>
        <dbReference type="ChEBI" id="CHEBI:43474"/>
        <dbReference type="ChEBI" id="CHEBI:456216"/>
    </reaction>
</comment>
<dbReference type="GO" id="GO:0009378">
    <property type="term" value="F:four-way junction helicase activity"/>
    <property type="evidence" value="ECO:0007669"/>
    <property type="project" value="TreeGrafter"/>
</dbReference>
<dbReference type="InterPro" id="IPR001650">
    <property type="entry name" value="Helicase_C-like"/>
</dbReference>
<dbReference type="CDD" id="cd17920">
    <property type="entry name" value="DEXHc_RecQ"/>
    <property type="match status" value="1"/>
</dbReference>
<comment type="caution">
    <text evidence="11">The sequence shown here is derived from an EMBL/GenBank/DDBJ whole genome shotgun (WGS) entry which is preliminary data.</text>
</comment>
<evidence type="ECO:0000256" key="1">
    <source>
        <dbReference type="ARBA" id="ARBA00005446"/>
    </source>
</evidence>
<comment type="catalytic activity">
    <reaction evidence="6 7">
        <text>Couples ATP hydrolysis with the unwinding of duplex DNA by translocating in the 3'-5' direction.</text>
        <dbReference type="EC" id="5.6.2.4"/>
    </reaction>
</comment>
<feature type="region of interest" description="Disordered" evidence="8">
    <location>
        <begin position="638"/>
        <end position="674"/>
    </location>
</feature>
<dbReference type="SUPFAM" id="SSF52540">
    <property type="entry name" value="P-loop containing nucleoside triphosphate hydrolases"/>
    <property type="match status" value="1"/>
</dbReference>
<dbReference type="SMART" id="SM00487">
    <property type="entry name" value="DEXDc"/>
    <property type="match status" value="1"/>
</dbReference>
<evidence type="ECO:0000256" key="4">
    <source>
        <dbReference type="ARBA" id="ARBA00022806"/>
    </source>
</evidence>
<name>A0A8J4B577_9CHLO</name>
<dbReference type="SMART" id="SM00490">
    <property type="entry name" value="HELICc"/>
    <property type="match status" value="1"/>
</dbReference>
<evidence type="ECO:0000256" key="2">
    <source>
        <dbReference type="ARBA" id="ARBA00022741"/>
    </source>
</evidence>
<evidence type="ECO:0000256" key="5">
    <source>
        <dbReference type="ARBA" id="ARBA00022840"/>
    </source>
</evidence>
<comment type="similarity">
    <text evidence="1 7">Belongs to the helicase family. RecQ subfamily.</text>
</comment>
<keyword evidence="3 7" id="KW-0378">Hydrolase</keyword>
<evidence type="ECO:0000313" key="11">
    <source>
        <dbReference type="EMBL" id="GIL53906.1"/>
    </source>
</evidence>
<dbReference type="GO" id="GO:0005694">
    <property type="term" value="C:chromosome"/>
    <property type="evidence" value="ECO:0007669"/>
    <property type="project" value="TreeGrafter"/>
</dbReference>
<dbReference type="GO" id="GO:0005634">
    <property type="term" value="C:nucleus"/>
    <property type="evidence" value="ECO:0007669"/>
    <property type="project" value="UniProtKB-SubCell"/>
</dbReference>
<dbReference type="EMBL" id="BNCO01000016">
    <property type="protein sequence ID" value="GIL53906.1"/>
    <property type="molecule type" value="Genomic_DNA"/>
</dbReference>
<dbReference type="PANTHER" id="PTHR13710">
    <property type="entry name" value="DNA HELICASE RECQ FAMILY MEMBER"/>
    <property type="match status" value="1"/>
</dbReference>
<evidence type="ECO:0000259" key="10">
    <source>
        <dbReference type="PROSITE" id="PS51194"/>
    </source>
</evidence>
<dbReference type="GO" id="GO:0016787">
    <property type="term" value="F:hydrolase activity"/>
    <property type="evidence" value="ECO:0007669"/>
    <property type="project" value="UniProtKB-KW"/>
</dbReference>
<dbReference type="GO" id="GO:0005737">
    <property type="term" value="C:cytoplasm"/>
    <property type="evidence" value="ECO:0007669"/>
    <property type="project" value="TreeGrafter"/>
</dbReference>
<dbReference type="EC" id="5.6.2.4" evidence="7"/>
<dbReference type="Pfam" id="PF16124">
    <property type="entry name" value="RecQ_Zn_bind"/>
    <property type="match status" value="1"/>
</dbReference>
<dbReference type="Proteomes" id="UP000747399">
    <property type="component" value="Unassembled WGS sequence"/>
</dbReference>
<dbReference type="GO" id="GO:0043138">
    <property type="term" value="F:3'-5' DNA helicase activity"/>
    <property type="evidence" value="ECO:0007669"/>
    <property type="project" value="UniProtKB-EC"/>
</dbReference>
<dbReference type="GO" id="GO:0003676">
    <property type="term" value="F:nucleic acid binding"/>
    <property type="evidence" value="ECO:0007669"/>
    <property type="project" value="InterPro"/>
</dbReference>
<dbReference type="Pfam" id="PF00271">
    <property type="entry name" value="Helicase_C"/>
    <property type="match status" value="1"/>
</dbReference>
<dbReference type="NCBIfam" id="TIGR00614">
    <property type="entry name" value="recQ_fam"/>
    <property type="match status" value="1"/>
</dbReference>
<dbReference type="PROSITE" id="PS51192">
    <property type="entry name" value="HELICASE_ATP_BIND_1"/>
    <property type="match status" value="1"/>
</dbReference>
<dbReference type="PROSITE" id="PS51194">
    <property type="entry name" value="HELICASE_CTER"/>
    <property type="match status" value="1"/>
</dbReference>
<dbReference type="InterPro" id="IPR011545">
    <property type="entry name" value="DEAD/DEAH_box_helicase_dom"/>
</dbReference>
<comment type="subcellular location">
    <subcellularLocation>
        <location evidence="7">Nucleus</location>
    </subcellularLocation>
</comment>
<dbReference type="InterPro" id="IPR027417">
    <property type="entry name" value="P-loop_NTPase"/>
</dbReference>
<proteinExistence type="inferred from homology"/>
<keyword evidence="12" id="KW-1185">Reference proteome</keyword>
<dbReference type="Gene3D" id="3.40.50.300">
    <property type="entry name" value="P-loop containing nucleotide triphosphate hydrolases"/>
    <property type="match status" value="2"/>
</dbReference>
<evidence type="ECO:0000313" key="12">
    <source>
        <dbReference type="Proteomes" id="UP000747399"/>
    </source>
</evidence>
<keyword evidence="4 7" id="KW-0347">Helicase</keyword>
<evidence type="ECO:0000259" key="9">
    <source>
        <dbReference type="PROSITE" id="PS51192"/>
    </source>
</evidence>
<protein>
    <recommendedName>
        <fullName evidence="7">ATP-dependent DNA helicase</fullName>
        <ecNumber evidence="7">5.6.2.4</ecNumber>
    </recommendedName>
</protein>
<evidence type="ECO:0000256" key="6">
    <source>
        <dbReference type="ARBA" id="ARBA00034617"/>
    </source>
</evidence>
<dbReference type="AlphaFoldDB" id="A0A8J4B577"/>
<dbReference type="Pfam" id="PF00270">
    <property type="entry name" value="DEAD"/>
    <property type="match status" value="1"/>
</dbReference>
<dbReference type="GO" id="GO:0000724">
    <property type="term" value="P:double-strand break repair via homologous recombination"/>
    <property type="evidence" value="ECO:0007669"/>
    <property type="project" value="TreeGrafter"/>
</dbReference>
<keyword evidence="5 7" id="KW-0067">ATP-binding</keyword>
<reference evidence="11" key="1">
    <citation type="journal article" date="2021" name="Proc. Natl. Acad. Sci. U.S.A.">
        <title>Three genomes in the algal genus Volvox reveal the fate of a haploid sex-determining region after a transition to homothallism.</title>
        <authorList>
            <person name="Yamamoto K."/>
            <person name="Hamaji T."/>
            <person name="Kawai-Toyooka H."/>
            <person name="Matsuzaki R."/>
            <person name="Takahashi F."/>
            <person name="Nishimura Y."/>
            <person name="Kawachi M."/>
            <person name="Noguchi H."/>
            <person name="Minakuchi Y."/>
            <person name="Umen J.G."/>
            <person name="Toyoda A."/>
            <person name="Nozaki H."/>
        </authorList>
    </citation>
    <scope>NUCLEOTIDE SEQUENCE</scope>
    <source>
        <strain evidence="11">NIES-3780</strain>
    </source>
</reference>
<dbReference type="FunFam" id="3.40.50.300:FF:001389">
    <property type="entry name" value="ATP-dependent DNA helicase RecQ"/>
    <property type="match status" value="1"/>
</dbReference>
<organism evidence="11 12">
    <name type="scientific">Volvox africanus</name>
    <dbReference type="NCBI Taxonomy" id="51714"/>
    <lineage>
        <taxon>Eukaryota</taxon>
        <taxon>Viridiplantae</taxon>
        <taxon>Chlorophyta</taxon>
        <taxon>core chlorophytes</taxon>
        <taxon>Chlorophyceae</taxon>
        <taxon>CS clade</taxon>
        <taxon>Chlamydomonadales</taxon>
        <taxon>Volvocaceae</taxon>
        <taxon>Volvox</taxon>
    </lineage>
</organism>
<dbReference type="PANTHER" id="PTHR13710:SF155">
    <property type="entry name" value="ATP-DEPENDENT DNA HELICASE Q-LIKE 3"/>
    <property type="match status" value="1"/>
</dbReference>
<sequence length="797" mass="85933">MEAPENAALNALRSVFRLTFFRPGQLEAVLATLAGQDSLIILPTGGGKSVCFQLPCHLRSCGFTVVVCPLIALAKDQVERCDERGIYAERWNCEVSESRKASIAKDMVSDEPSLRLLYITPEGLRHPKLLESLKEACVKKNLVSFAVDEAHTVSEWGHDFRPAYLELSCLKQEFPSVPVAALTASCTSKVSDDIISLLQLRSPRIIKGSFNRPNIAYQVRFKELLGEGSDTAALEVGNGSARYTQAASWVFATSTLRSSVICKTQAVQIGFKDGGEVYTCTQDLIHFIRQRSDQCGIIYARLRATCDWLASALAARDIDIGCYHAGKSTESRARVQCDWSSGGVNVVVATIAFGMGIDRADVRWVVHWNVPSSMEGFYQESGRAGRDGQPSLSIMYASHADLQAAHKMERGTRTGAVAEVASYVHGRSCRRKCILNFFGEQSGPCRSECDEICDYCADPCAVQRALSQLEKQEIARGSKAAAVRGRMMGIRLESDTDGADAEGHCAGSTQFLRAARAAWTRATIYDGTPKDLGDNDLTLHSQGSGCILQEKLGSYTSSQCGHENPDGHTGALQVLRRPPVLKRPLKAAASAAAVPVAAAGALCPDVAAYRQLPPSHGCLQPEKRGAGVGEEVDLGLVRPSHTQGSEPSHSAAGRSCTDSQSHATGAEVNEIQPRQREVKKLKACAHLPFKAPARAARPLLARLPEGAQAEQGICWERNTDAVGAGRLSGVEDAAHCQLEATPSQRLQVAATSVNGFPLAQPMGTDGTESGKDAMCPRARLLVKRRLPFKPPVRIKPV</sequence>
<keyword evidence="7" id="KW-0539">Nucleus</keyword>
<feature type="domain" description="Helicase C-terminal" evidence="10">
    <location>
        <begin position="280"/>
        <end position="428"/>
    </location>
</feature>
<dbReference type="InterPro" id="IPR032284">
    <property type="entry name" value="RecQ_Zn-bd"/>
</dbReference>
<keyword evidence="2 7" id="KW-0547">Nucleotide-binding</keyword>
<evidence type="ECO:0000256" key="8">
    <source>
        <dbReference type="SAM" id="MobiDB-lite"/>
    </source>
</evidence>
<dbReference type="InterPro" id="IPR014001">
    <property type="entry name" value="Helicase_ATP-bd"/>
</dbReference>
<feature type="domain" description="Helicase ATP-binding" evidence="9">
    <location>
        <begin position="29"/>
        <end position="204"/>
    </location>
</feature>
<dbReference type="InterPro" id="IPR004589">
    <property type="entry name" value="DNA_helicase_ATP-dep_RecQ"/>
</dbReference>
<accession>A0A8J4B577</accession>
<evidence type="ECO:0000256" key="7">
    <source>
        <dbReference type="RuleBase" id="RU364117"/>
    </source>
</evidence>
<gene>
    <name evidence="11" type="ORF">Vafri_9495</name>
</gene>
<dbReference type="GO" id="GO:0005524">
    <property type="term" value="F:ATP binding"/>
    <property type="evidence" value="ECO:0007669"/>
    <property type="project" value="UniProtKB-KW"/>
</dbReference>
<evidence type="ECO:0000256" key="3">
    <source>
        <dbReference type="ARBA" id="ARBA00022801"/>
    </source>
</evidence>